<name>A0A9Q1QQF2_9CARY</name>
<dbReference type="OrthoDB" id="1717591at2759"/>
<organism evidence="2 3">
    <name type="scientific">Carnegiea gigantea</name>
    <dbReference type="NCBI Taxonomy" id="171969"/>
    <lineage>
        <taxon>Eukaryota</taxon>
        <taxon>Viridiplantae</taxon>
        <taxon>Streptophyta</taxon>
        <taxon>Embryophyta</taxon>
        <taxon>Tracheophyta</taxon>
        <taxon>Spermatophyta</taxon>
        <taxon>Magnoliopsida</taxon>
        <taxon>eudicotyledons</taxon>
        <taxon>Gunneridae</taxon>
        <taxon>Pentapetalae</taxon>
        <taxon>Caryophyllales</taxon>
        <taxon>Cactineae</taxon>
        <taxon>Cactaceae</taxon>
        <taxon>Cactoideae</taxon>
        <taxon>Echinocereeae</taxon>
        <taxon>Carnegiea</taxon>
    </lineage>
</organism>
<protein>
    <submittedName>
        <fullName evidence="2">Uncharacterized protein</fullName>
    </submittedName>
</protein>
<feature type="region of interest" description="Disordered" evidence="1">
    <location>
        <begin position="16"/>
        <end position="41"/>
    </location>
</feature>
<proteinExistence type="predicted"/>
<dbReference type="AlphaFoldDB" id="A0A9Q1QQF2"/>
<feature type="compositionally biased region" description="Basic and acidic residues" evidence="1">
    <location>
        <begin position="18"/>
        <end position="29"/>
    </location>
</feature>
<evidence type="ECO:0000313" key="2">
    <source>
        <dbReference type="EMBL" id="KAJ8449911.1"/>
    </source>
</evidence>
<comment type="caution">
    <text evidence="2">The sequence shown here is derived from an EMBL/GenBank/DDBJ whole genome shotgun (WGS) entry which is preliminary data.</text>
</comment>
<keyword evidence="3" id="KW-1185">Reference proteome</keyword>
<dbReference type="EMBL" id="JAKOGI010000018">
    <property type="protein sequence ID" value="KAJ8449911.1"/>
    <property type="molecule type" value="Genomic_DNA"/>
</dbReference>
<sequence>MDESWRMRMGISAGAGDLLRRTSEKKPPELEPEDFDDVFGGPPKSVRARKLSADFTNAERFYREIFCQAESPAPTNFAGRRLPEFVIPDRSPRRREWAKCKGKCMLRSRSASWSAQSFDELGLAGELSPYSPAVGSYEEDHEDVALSSCTSKLRPINVPNRWSSLCSTRKHKKQELPPFGCTQTAYMNDHGNACNNYTIESFNPRFSHKVTSFETTNMGPTSLALPAMDDYDMQQLESPSSAASSVSQAKTTGFSRDEVIGMNSWAPEVNNNSEEIDICEAVAWAKQKFQGWSLDHEASLGGEESNILGERQGDC</sequence>
<evidence type="ECO:0000313" key="3">
    <source>
        <dbReference type="Proteomes" id="UP001153076"/>
    </source>
</evidence>
<dbReference type="Proteomes" id="UP001153076">
    <property type="component" value="Unassembled WGS sequence"/>
</dbReference>
<reference evidence="2" key="1">
    <citation type="submission" date="2022-04" db="EMBL/GenBank/DDBJ databases">
        <title>Carnegiea gigantea Genome sequencing and assembly v2.</title>
        <authorList>
            <person name="Copetti D."/>
            <person name="Sanderson M.J."/>
            <person name="Burquez A."/>
            <person name="Wojciechowski M.F."/>
        </authorList>
    </citation>
    <scope>NUCLEOTIDE SEQUENCE</scope>
    <source>
        <strain evidence="2">SGP5-SGP5p</strain>
        <tissue evidence="2">Aerial part</tissue>
    </source>
</reference>
<evidence type="ECO:0000256" key="1">
    <source>
        <dbReference type="SAM" id="MobiDB-lite"/>
    </source>
</evidence>
<gene>
    <name evidence="2" type="ORF">Cgig2_029273</name>
</gene>
<accession>A0A9Q1QQF2</accession>